<dbReference type="InterPro" id="IPR027417">
    <property type="entry name" value="P-loop_NTPase"/>
</dbReference>
<organism evidence="1 2">
    <name type="scientific">Rhizoclosmatium globosum</name>
    <dbReference type="NCBI Taxonomy" id="329046"/>
    <lineage>
        <taxon>Eukaryota</taxon>
        <taxon>Fungi</taxon>
        <taxon>Fungi incertae sedis</taxon>
        <taxon>Chytridiomycota</taxon>
        <taxon>Chytridiomycota incertae sedis</taxon>
        <taxon>Chytridiomycetes</taxon>
        <taxon>Chytridiales</taxon>
        <taxon>Chytriomycetaceae</taxon>
        <taxon>Rhizoclosmatium</taxon>
    </lineage>
</organism>
<gene>
    <name evidence="1" type="ORF">BCR33DRAFT_720533</name>
</gene>
<proteinExistence type="predicted"/>
<sequence>MSSNNEHRPRPAMKRSINFVAAETPFPPHSGVLSLSQVVEFAHQSQTAINRTFAITERAKRRKGASNLVLDHILPALDDPRTSFSLPLVTPHRLNQRFAVAQDNSVFTVFRKSYTALKTAFLEMDTDIYLGFLLRGPVGVGKSHILYILVAEYRLLRSMYRVTYIHDCAEWKSDKFGYILRELVMTFFDDKDISGKDIVEWCSAIVESDKEEKMMMMLNALIVYIQTKNLQWIIVCDQYNAFYSRSVVVDQFPFTIIDYLSKKRGSNIKVIISASANNEGYPTELRNWFTHDIASHKFDDDEFGAWCKYFPLKSGKTIDPKSDEALDALYWTGGVPYELFLLWAQPEASLGDKTRKYRKNRMIEMGSSHGKFCDTLTAEKMLNLKECIARMVIGLPCPGLLVGIDHQLFDVTLQPKRGRSNEFLNPVARSTLLNYYGQGLLSPLALVTELILKGDYYTQDIKSQISAKYLIATMEVSKKFSFEYNVKTQTGLSKNATRKQSVELLEIVRFIGHKVPPTASFNPNRSTLFVPESVNYPGYDFFIWNSKTKTISAFQVTIRNPFYNHAKIDSTSAQQNCAHWMTYCSAKSSEVYWVTPKSCLGGKSKKAEGNLVVLFESISKHYPALEHLTV</sequence>
<protein>
    <submittedName>
        <fullName evidence="1">Uncharacterized protein</fullName>
    </submittedName>
</protein>
<dbReference type="EMBL" id="MCGO01000042">
    <property type="protein sequence ID" value="ORY38883.1"/>
    <property type="molecule type" value="Genomic_DNA"/>
</dbReference>
<evidence type="ECO:0000313" key="1">
    <source>
        <dbReference type="EMBL" id="ORY38883.1"/>
    </source>
</evidence>
<dbReference type="AlphaFoldDB" id="A0A1Y2BVX1"/>
<keyword evidence="2" id="KW-1185">Reference proteome</keyword>
<accession>A0A1Y2BVX1</accession>
<name>A0A1Y2BVX1_9FUNG</name>
<dbReference type="OrthoDB" id="2303713at2759"/>
<evidence type="ECO:0000313" key="2">
    <source>
        <dbReference type="Proteomes" id="UP000193642"/>
    </source>
</evidence>
<dbReference type="Proteomes" id="UP000193642">
    <property type="component" value="Unassembled WGS sequence"/>
</dbReference>
<reference evidence="1 2" key="1">
    <citation type="submission" date="2016-07" db="EMBL/GenBank/DDBJ databases">
        <title>Pervasive Adenine N6-methylation of Active Genes in Fungi.</title>
        <authorList>
            <consortium name="DOE Joint Genome Institute"/>
            <person name="Mondo S.J."/>
            <person name="Dannebaum R.O."/>
            <person name="Kuo R.C."/>
            <person name="Labutti K."/>
            <person name="Haridas S."/>
            <person name="Kuo A."/>
            <person name="Salamov A."/>
            <person name="Ahrendt S.R."/>
            <person name="Lipzen A."/>
            <person name="Sullivan W."/>
            <person name="Andreopoulos W.B."/>
            <person name="Clum A."/>
            <person name="Lindquist E."/>
            <person name="Daum C."/>
            <person name="Ramamoorthy G.K."/>
            <person name="Gryganskyi A."/>
            <person name="Culley D."/>
            <person name="Magnuson J.K."/>
            <person name="James T.Y."/>
            <person name="O'Malley M.A."/>
            <person name="Stajich J.E."/>
            <person name="Spatafora J.W."/>
            <person name="Visel A."/>
            <person name="Grigoriev I.V."/>
        </authorList>
    </citation>
    <scope>NUCLEOTIDE SEQUENCE [LARGE SCALE GENOMIC DNA]</scope>
    <source>
        <strain evidence="1 2">JEL800</strain>
    </source>
</reference>
<comment type="caution">
    <text evidence="1">The sequence shown here is derived from an EMBL/GenBank/DDBJ whole genome shotgun (WGS) entry which is preliminary data.</text>
</comment>
<dbReference type="SUPFAM" id="SSF52540">
    <property type="entry name" value="P-loop containing nucleoside triphosphate hydrolases"/>
    <property type="match status" value="1"/>
</dbReference>